<reference evidence="1" key="1">
    <citation type="submission" date="2024-12" db="EMBL/GenBank/DDBJ databases">
        <title>Comparative genomics and development of molecular markers within Purpureocillium lilacinum and among Purpureocillium species.</title>
        <authorList>
            <person name="Yeh Z.-Y."/>
            <person name="Ni N.-T."/>
            <person name="Lo P.-H."/>
            <person name="Mushyakhwo K."/>
            <person name="Lin C.-F."/>
            <person name="Nai Y.-S."/>
        </authorList>
    </citation>
    <scope>NUCLEOTIDE SEQUENCE</scope>
    <source>
        <strain evidence="1">NCHU-NPUST-175</strain>
    </source>
</reference>
<evidence type="ECO:0000313" key="2">
    <source>
        <dbReference type="Proteomes" id="UP001638806"/>
    </source>
</evidence>
<protein>
    <submittedName>
        <fullName evidence="1">Uncharacterized protein</fullName>
    </submittedName>
</protein>
<keyword evidence="2" id="KW-1185">Reference proteome</keyword>
<sequence>MLVASRRSRARQQAERSLSLLVGWVVSWRSEDLRDARVATWQATLPDWQPACARVWVGLLGFQSPEGHPGGFVSAWADPVRTVDGGRRPAVDGGEPGGHAPAIAANEQRSPAPRTKLQRPHGLRRVGCASAVQVGQARSGHSQTTGQAHLGCQAADSQRLTPSTAPTRPAACIPSPSFVPRPRTGCTPLHLVRAADGAALASSLMPDPGGVGNGQASPAPATKNRPRHTSSPDLHINDAAPAVAFSGETLRRVRCGRVPSSPRKEKIANSPALSGRLLSVSAHIVLPSEPLKPAPASFFVSVVVRPRARRQSVDSPAERPAVNAPRPLLHRHCITARSRHRLTSDQADDLPPSSIHDTVCAPHTLHPSITPVV</sequence>
<proteinExistence type="predicted"/>
<gene>
    <name evidence="1" type="ORF">ACCO45_007863</name>
</gene>
<dbReference type="EMBL" id="JBGNUJ010000007">
    <property type="protein sequence ID" value="KAL3957285.1"/>
    <property type="molecule type" value="Genomic_DNA"/>
</dbReference>
<organism evidence="1 2">
    <name type="scientific">Purpureocillium lilacinum</name>
    <name type="common">Paecilomyces lilacinus</name>
    <dbReference type="NCBI Taxonomy" id="33203"/>
    <lineage>
        <taxon>Eukaryota</taxon>
        <taxon>Fungi</taxon>
        <taxon>Dikarya</taxon>
        <taxon>Ascomycota</taxon>
        <taxon>Pezizomycotina</taxon>
        <taxon>Sordariomycetes</taxon>
        <taxon>Hypocreomycetidae</taxon>
        <taxon>Hypocreales</taxon>
        <taxon>Ophiocordycipitaceae</taxon>
        <taxon>Purpureocillium</taxon>
    </lineage>
</organism>
<evidence type="ECO:0000313" key="1">
    <source>
        <dbReference type="EMBL" id="KAL3957285.1"/>
    </source>
</evidence>
<name>A0ACC4DLN6_PURLI</name>
<dbReference type="Proteomes" id="UP001638806">
    <property type="component" value="Unassembled WGS sequence"/>
</dbReference>
<comment type="caution">
    <text evidence="1">The sequence shown here is derived from an EMBL/GenBank/DDBJ whole genome shotgun (WGS) entry which is preliminary data.</text>
</comment>
<accession>A0ACC4DLN6</accession>